<name>A0A1J5TYR7_9ZZZZ</name>
<dbReference type="AlphaFoldDB" id="A0A1J5TYR7"/>
<keyword evidence="2" id="KW-0813">Transport</keyword>
<dbReference type="PRINTS" id="PR01036">
    <property type="entry name" value="TCRTETB"/>
</dbReference>
<evidence type="ECO:0000256" key="6">
    <source>
        <dbReference type="ARBA" id="ARBA00023136"/>
    </source>
</evidence>
<evidence type="ECO:0000256" key="4">
    <source>
        <dbReference type="ARBA" id="ARBA00022692"/>
    </source>
</evidence>
<feature type="transmembrane region" description="Helical" evidence="8">
    <location>
        <begin position="356"/>
        <end position="375"/>
    </location>
</feature>
<organism evidence="10">
    <name type="scientific">mine drainage metagenome</name>
    <dbReference type="NCBI Taxonomy" id="410659"/>
    <lineage>
        <taxon>unclassified sequences</taxon>
        <taxon>metagenomes</taxon>
        <taxon>ecological metagenomes</taxon>
    </lineage>
</organism>
<evidence type="ECO:0000313" key="10">
    <source>
        <dbReference type="EMBL" id="OIR18940.1"/>
    </source>
</evidence>
<dbReference type="SUPFAM" id="SSF103473">
    <property type="entry name" value="MFS general substrate transporter"/>
    <property type="match status" value="1"/>
</dbReference>
<feature type="transmembrane region" description="Helical" evidence="8">
    <location>
        <begin position="108"/>
        <end position="127"/>
    </location>
</feature>
<dbReference type="GO" id="GO:0022857">
    <property type="term" value="F:transmembrane transporter activity"/>
    <property type="evidence" value="ECO:0007669"/>
    <property type="project" value="InterPro"/>
</dbReference>
<feature type="transmembrane region" description="Helical" evidence="8">
    <location>
        <begin position="76"/>
        <end position="96"/>
    </location>
</feature>
<keyword evidence="3" id="KW-1003">Cell membrane</keyword>
<feature type="transmembrane region" description="Helical" evidence="8">
    <location>
        <begin position="37"/>
        <end position="56"/>
    </location>
</feature>
<keyword evidence="5 8" id="KW-1133">Transmembrane helix</keyword>
<evidence type="ECO:0000256" key="3">
    <source>
        <dbReference type="ARBA" id="ARBA00022475"/>
    </source>
</evidence>
<reference evidence="10" key="1">
    <citation type="submission" date="2016-10" db="EMBL/GenBank/DDBJ databases">
        <title>Sequence of Gallionella enrichment culture.</title>
        <authorList>
            <person name="Poehlein A."/>
            <person name="Muehling M."/>
            <person name="Daniel R."/>
        </authorList>
    </citation>
    <scope>NUCLEOTIDE SEQUENCE</scope>
</reference>
<feature type="transmembrane region" description="Helical" evidence="8">
    <location>
        <begin position="293"/>
        <end position="312"/>
    </location>
</feature>
<keyword evidence="6 8" id="KW-0472">Membrane</keyword>
<feature type="transmembrane region" description="Helical" evidence="8">
    <location>
        <begin position="133"/>
        <end position="150"/>
    </location>
</feature>
<evidence type="ECO:0000256" key="1">
    <source>
        <dbReference type="ARBA" id="ARBA00004651"/>
    </source>
</evidence>
<accession>A0A1J5TYR7</accession>
<dbReference type="Gene3D" id="1.20.1720.10">
    <property type="entry name" value="Multidrug resistance protein D"/>
    <property type="match status" value="1"/>
</dbReference>
<comment type="caution">
    <text evidence="10">The sequence shown here is derived from an EMBL/GenBank/DDBJ whole genome shotgun (WGS) entry which is preliminary data.</text>
</comment>
<proteinExistence type="predicted"/>
<gene>
    <name evidence="10" type="primary">hsrA_1</name>
    <name evidence="10" type="ORF">GALL_12830</name>
</gene>
<feature type="transmembrane region" description="Helical" evidence="8">
    <location>
        <begin position="381"/>
        <end position="407"/>
    </location>
</feature>
<feature type="transmembrane region" description="Helical" evidence="8">
    <location>
        <begin position="162"/>
        <end position="184"/>
    </location>
</feature>
<evidence type="ECO:0000259" key="9">
    <source>
        <dbReference type="PROSITE" id="PS50850"/>
    </source>
</evidence>
<feature type="transmembrane region" description="Helical" evidence="8">
    <location>
        <begin position="228"/>
        <end position="246"/>
    </location>
</feature>
<feature type="transmembrane region" description="Helical" evidence="8">
    <location>
        <begin position="252"/>
        <end position="272"/>
    </location>
</feature>
<dbReference type="PANTHER" id="PTHR42718">
    <property type="entry name" value="MAJOR FACILITATOR SUPERFAMILY MULTIDRUG TRANSPORTER MFSC"/>
    <property type="match status" value="1"/>
</dbReference>
<dbReference type="Pfam" id="PF07690">
    <property type="entry name" value="MFS_1"/>
    <property type="match status" value="1"/>
</dbReference>
<dbReference type="InterPro" id="IPR011701">
    <property type="entry name" value="MFS"/>
</dbReference>
<evidence type="ECO:0000256" key="5">
    <source>
        <dbReference type="ARBA" id="ARBA00022989"/>
    </source>
</evidence>
<dbReference type="Gene3D" id="1.20.1250.20">
    <property type="entry name" value="MFS general substrate transporter like domains"/>
    <property type="match status" value="1"/>
</dbReference>
<protein>
    <submittedName>
        <fullName evidence="10">Putative transport protein HsrA</fullName>
    </submittedName>
</protein>
<dbReference type="InterPro" id="IPR036259">
    <property type="entry name" value="MFS_trans_sf"/>
</dbReference>
<comment type="subcellular location">
    <subcellularLocation>
        <location evidence="1">Cell membrane</location>
        <topology evidence="1">Multi-pass membrane protein</topology>
    </subcellularLocation>
</comment>
<feature type="transmembrane region" description="Helical" evidence="8">
    <location>
        <begin position="324"/>
        <end position="344"/>
    </location>
</feature>
<sequence length="521" mass="56051">MDLRKSSRRPYFGIPMTSTEAGTIVEYPSGLDTARRFVPWLVAVALFMENLDATIVNTAVPAMAEGLKVAPLSLKAVLTSYTLSLAVFIPISGWCADRFGTRRVFTTAIWLFLIGSLGCGLAPTVHLLVASRVLQGFGGAMMTPVGRIALVRTFPRSEMLRTMNFVVIPALLGPLLGPVTGGLIVHVTTWRMIFFVNIPLALLGLALTRRHMPEYRDPDVAPMDKVGFVLFCSGIAILSYVLEIFGEHSHPPVVLATLLVVSTTLLAAYGWHAHRSATPLLHLVLLKVRTFRISVLGGFVTRLGFGGMPFLLPLLYQIGLGYPAWQAGLLTMPQALAAMGMKVISRPLLQRFGHRTTLLANTILLGVTMMAFMRIDRTSSVLAILALSFAQGFVSSLQFTSMNSLVYADIDDVDASKAGSIASTAQQLSLSFGVAIGSLVTAWFLGSVDQTNPVAAIPALHDAFLTLGAITIVSSLVFLRLDPNDGNNISNRLPLPPPRYQARAESRAAIGAPERTPPSAG</sequence>
<feature type="transmembrane region" description="Helical" evidence="8">
    <location>
        <begin position="458"/>
        <end position="479"/>
    </location>
</feature>
<dbReference type="PROSITE" id="PS50850">
    <property type="entry name" value="MFS"/>
    <property type="match status" value="1"/>
</dbReference>
<dbReference type="InterPro" id="IPR020846">
    <property type="entry name" value="MFS_dom"/>
</dbReference>
<feature type="domain" description="Major facilitator superfamily (MFS) profile" evidence="9">
    <location>
        <begin position="38"/>
        <end position="486"/>
    </location>
</feature>
<dbReference type="GO" id="GO:0005886">
    <property type="term" value="C:plasma membrane"/>
    <property type="evidence" value="ECO:0007669"/>
    <property type="project" value="UniProtKB-SubCell"/>
</dbReference>
<keyword evidence="4 8" id="KW-0812">Transmembrane</keyword>
<evidence type="ECO:0000256" key="2">
    <source>
        <dbReference type="ARBA" id="ARBA00022448"/>
    </source>
</evidence>
<dbReference type="PANTHER" id="PTHR42718:SF46">
    <property type="entry name" value="BLR6921 PROTEIN"/>
    <property type="match status" value="1"/>
</dbReference>
<evidence type="ECO:0000256" key="8">
    <source>
        <dbReference type="SAM" id="Phobius"/>
    </source>
</evidence>
<evidence type="ECO:0000256" key="7">
    <source>
        <dbReference type="SAM" id="MobiDB-lite"/>
    </source>
</evidence>
<dbReference type="CDD" id="cd17503">
    <property type="entry name" value="MFS_LmrB_MDR_like"/>
    <property type="match status" value="1"/>
</dbReference>
<feature type="transmembrane region" description="Helical" evidence="8">
    <location>
        <begin position="190"/>
        <end position="207"/>
    </location>
</feature>
<dbReference type="EMBL" id="MLJW01000002">
    <property type="protein sequence ID" value="OIR18940.1"/>
    <property type="molecule type" value="Genomic_DNA"/>
</dbReference>
<feature type="region of interest" description="Disordered" evidence="7">
    <location>
        <begin position="489"/>
        <end position="521"/>
    </location>
</feature>
<feature type="transmembrane region" description="Helical" evidence="8">
    <location>
        <begin position="428"/>
        <end position="446"/>
    </location>
</feature>